<sequence length="778" mass="89589">MLPRPRPSWKTSSRLTRRSQSTSKGPTKHEPSKNLGKELNSALNLARKMSNSDRHLYDLELDDEKLNDLSPRKAINSRHSGSQSSTCYAEDIDKLVDARTVPSSIRDRNESLLKAIDKILKTKRASKITKSNICAFHLSPNSVNFNGISAKHEPAKPPRLAHKLERVLFQPMNFHSLQDSRTGAYNFNPWLEDIIKVENFDFNAIADFVSPSRDEVLLDLAEQHQKRYYSSTSSMTGILSHLHFLFSNFRRANLSLISKNFPQHSAELTRGAQLPGIVMMKRMRKKKPVFSIESDKSTDREIILSVLGHALETILTTEADRFQKIYDKSSNSHKPTSDSIVDSYHYSKISDFILRSQLDAYNPKLPGTGVFDLKTRAVAAIRHDIAYVEKNDNYTGYEIQKTFGKFESFEREFFELIRSTLLKYSLQARIGRMDGIFVAYHNISKMFGFQYLPLEEIDFILHSHCDSKFQKLLEERKLHFSAIYGDESYIMNHDRSIYERQISSEVADAEFKMSMSLLDQIFKQVENELPDNFDAARLIFKTEHKKSFNRDGSHTKVAVLHVIAVPISKEKLDFFQNNDLRDISSKGEGALSDYISEIREKSLDSSQKIWGFEVTLDHKINHNVQSIVVPTFASKKSTILDEQTKEFVNTTIRRNYYENMNEWKHVQFFHPLDVMRWKVDVQIHQIHNKEKLARLYTKYLDEKLAALQGQCLANDELPDNEQTISERIHNLMSGGEKSIVGKENNPEQALTVSPLQATLRAYSKKGDLRKNFSKHMQG</sequence>
<dbReference type="Proteomes" id="UP000190831">
    <property type="component" value="Chromosome A"/>
</dbReference>
<dbReference type="GO" id="GO:0005740">
    <property type="term" value="C:mitochondrial envelope"/>
    <property type="evidence" value="ECO:0007669"/>
    <property type="project" value="TreeGrafter"/>
</dbReference>
<dbReference type="InterPro" id="IPR013943">
    <property type="entry name" value="Pet127"/>
</dbReference>
<evidence type="ECO:0000256" key="1">
    <source>
        <dbReference type="SAM" id="MobiDB-lite"/>
    </source>
</evidence>
<dbReference type="AlphaFoldDB" id="A0A1G4M6H8"/>
<gene>
    <name evidence="2" type="ORF">LAFE_0A03202G</name>
</gene>
<dbReference type="PANTHER" id="PTHR31014:SF0">
    <property type="entry name" value="MITOCHONDRIAL TRANSLATION SYSTEM COMPONENT PET127-RELATED"/>
    <property type="match status" value="1"/>
</dbReference>
<dbReference type="Pfam" id="PF08634">
    <property type="entry name" value="Pet127"/>
    <property type="match status" value="1"/>
</dbReference>
<organism evidence="2 3">
    <name type="scientific">Lachancea fermentati</name>
    <name type="common">Zygosaccharomyces fermentati</name>
    <dbReference type="NCBI Taxonomy" id="4955"/>
    <lineage>
        <taxon>Eukaryota</taxon>
        <taxon>Fungi</taxon>
        <taxon>Dikarya</taxon>
        <taxon>Ascomycota</taxon>
        <taxon>Saccharomycotina</taxon>
        <taxon>Saccharomycetes</taxon>
        <taxon>Saccharomycetales</taxon>
        <taxon>Saccharomycetaceae</taxon>
        <taxon>Lachancea</taxon>
    </lineage>
</organism>
<reference evidence="2 3" key="1">
    <citation type="submission" date="2016-03" db="EMBL/GenBank/DDBJ databases">
        <authorList>
            <person name="Devillers H."/>
        </authorList>
    </citation>
    <scope>NUCLEOTIDE SEQUENCE [LARGE SCALE GENOMIC DNA]</scope>
    <source>
        <strain evidence="2">CBS 6772</strain>
    </source>
</reference>
<dbReference type="GO" id="GO:0000964">
    <property type="term" value="P:mitochondrial RNA 5'-end processing"/>
    <property type="evidence" value="ECO:0007669"/>
    <property type="project" value="TreeGrafter"/>
</dbReference>
<feature type="compositionally biased region" description="Basic and acidic residues" evidence="1">
    <location>
        <begin position="27"/>
        <end position="36"/>
    </location>
</feature>
<keyword evidence="3" id="KW-1185">Reference proteome</keyword>
<dbReference type="OMA" id="WEKCKIM"/>
<feature type="compositionally biased region" description="Low complexity" evidence="1">
    <location>
        <begin position="11"/>
        <end position="23"/>
    </location>
</feature>
<feature type="region of interest" description="Disordered" evidence="1">
    <location>
        <begin position="1"/>
        <end position="37"/>
    </location>
</feature>
<dbReference type="STRING" id="4955.A0A1G4M6H8"/>
<protein>
    <submittedName>
        <fullName evidence="2">LAFE_0A03202g1_1</fullName>
    </submittedName>
</protein>
<evidence type="ECO:0000313" key="2">
    <source>
        <dbReference type="EMBL" id="SCV99439.1"/>
    </source>
</evidence>
<dbReference type="OrthoDB" id="10249045at2759"/>
<name>A0A1G4M6H8_LACFM</name>
<dbReference type="EMBL" id="LT598487">
    <property type="protein sequence ID" value="SCV99439.1"/>
    <property type="molecule type" value="Genomic_DNA"/>
</dbReference>
<accession>A0A1G4M6H8</accession>
<evidence type="ECO:0000313" key="3">
    <source>
        <dbReference type="Proteomes" id="UP000190831"/>
    </source>
</evidence>
<proteinExistence type="predicted"/>
<dbReference type="PANTHER" id="PTHR31014">
    <property type="entry name" value="MITOCHONDRIAL TRANSLATION SYSTEM COMPONENT PET127-RELATED"/>
    <property type="match status" value="1"/>
</dbReference>